<dbReference type="GO" id="GO:0016787">
    <property type="term" value="F:hydrolase activity"/>
    <property type="evidence" value="ECO:0007669"/>
    <property type="project" value="UniProtKB-KW"/>
</dbReference>
<keyword evidence="3" id="KW-1185">Reference proteome</keyword>
<dbReference type="PANTHER" id="PTHR43798:SF33">
    <property type="entry name" value="HYDROLASE, PUTATIVE (AFU_ORTHOLOGUE AFUA_2G14860)-RELATED"/>
    <property type="match status" value="1"/>
</dbReference>
<evidence type="ECO:0000259" key="1">
    <source>
        <dbReference type="Pfam" id="PF12697"/>
    </source>
</evidence>
<comment type="caution">
    <text evidence="2">The sequence shown here is derived from an EMBL/GenBank/DDBJ whole genome shotgun (WGS) entry which is preliminary data.</text>
</comment>
<evidence type="ECO:0000313" key="2">
    <source>
        <dbReference type="EMBL" id="GAA1563706.1"/>
    </source>
</evidence>
<dbReference type="SUPFAM" id="SSF53474">
    <property type="entry name" value="alpha/beta-Hydrolases"/>
    <property type="match status" value="1"/>
</dbReference>
<gene>
    <name evidence="2" type="ORF">GCM10009827_101640</name>
</gene>
<dbReference type="Proteomes" id="UP001501470">
    <property type="component" value="Unassembled WGS sequence"/>
</dbReference>
<accession>A0ABP4NP18</accession>
<feature type="domain" description="AB hydrolase-1" evidence="1">
    <location>
        <begin position="1"/>
        <end position="244"/>
    </location>
</feature>
<dbReference type="InterPro" id="IPR050266">
    <property type="entry name" value="AB_hydrolase_sf"/>
</dbReference>
<protein>
    <submittedName>
        <fullName evidence="2">Alpha/beta hydrolase</fullName>
    </submittedName>
</protein>
<dbReference type="Pfam" id="PF12697">
    <property type="entry name" value="Abhydrolase_6"/>
    <property type="match status" value="1"/>
</dbReference>
<sequence length="260" mass="28035">MVLLHGMASTHRWFDLVAELLHGRRVVRWDQRGHGLSTIPAGRHSVEDLARDAAAVLDAAGLHRCVVAGHSLGAAVGLRLAADRPDLVGALCCVDGGLYDPQTLFGRSWWDAQPVMRLDRRIAPTEAMLAAWAHGVNLPGAAVPALLANYQPDSVDPRRVRLRLPAEHEGPLAHSLWSQRPADLLARVDVPVTAVLARTSDPAAAAVRRRALRHTLDSAGRTVTERWVDGGHDLPLERPHQVAGAVTDLADRAVGVRVST</sequence>
<keyword evidence="2" id="KW-0378">Hydrolase</keyword>
<dbReference type="PANTHER" id="PTHR43798">
    <property type="entry name" value="MONOACYLGLYCEROL LIPASE"/>
    <property type="match status" value="1"/>
</dbReference>
<dbReference type="EMBL" id="BAAAQD010000033">
    <property type="protein sequence ID" value="GAA1563706.1"/>
    <property type="molecule type" value="Genomic_DNA"/>
</dbReference>
<name>A0ABP4NP18_9ACTN</name>
<organism evidence="2 3">
    <name type="scientific">Dactylosporangium maewongense</name>
    <dbReference type="NCBI Taxonomy" id="634393"/>
    <lineage>
        <taxon>Bacteria</taxon>
        <taxon>Bacillati</taxon>
        <taxon>Actinomycetota</taxon>
        <taxon>Actinomycetes</taxon>
        <taxon>Micromonosporales</taxon>
        <taxon>Micromonosporaceae</taxon>
        <taxon>Dactylosporangium</taxon>
    </lineage>
</organism>
<evidence type="ECO:0000313" key="3">
    <source>
        <dbReference type="Proteomes" id="UP001501470"/>
    </source>
</evidence>
<dbReference type="Gene3D" id="3.40.50.1820">
    <property type="entry name" value="alpha/beta hydrolase"/>
    <property type="match status" value="1"/>
</dbReference>
<proteinExistence type="predicted"/>
<dbReference type="InterPro" id="IPR029058">
    <property type="entry name" value="AB_hydrolase_fold"/>
</dbReference>
<reference evidence="3" key="1">
    <citation type="journal article" date="2019" name="Int. J. Syst. Evol. Microbiol.">
        <title>The Global Catalogue of Microorganisms (GCM) 10K type strain sequencing project: providing services to taxonomists for standard genome sequencing and annotation.</title>
        <authorList>
            <consortium name="The Broad Institute Genomics Platform"/>
            <consortium name="The Broad Institute Genome Sequencing Center for Infectious Disease"/>
            <person name="Wu L."/>
            <person name="Ma J."/>
        </authorList>
    </citation>
    <scope>NUCLEOTIDE SEQUENCE [LARGE SCALE GENOMIC DNA]</scope>
    <source>
        <strain evidence="3">JCM 15933</strain>
    </source>
</reference>
<dbReference type="RefSeq" id="WP_344512581.1">
    <property type="nucleotide sequence ID" value="NZ_BAAAQD010000033.1"/>
</dbReference>
<dbReference type="InterPro" id="IPR000073">
    <property type="entry name" value="AB_hydrolase_1"/>
</dbReference>